<dbReference type="HOGENOM" id="CLU_1338732_0_0_1"/>
<dbReference type="Pfam" id="PF22651">
    <property type="entry name" value="OBP47_like"/>
    <property type="match status" value="1"/>
</dbReference>
<proteinExistence type="inferred from homology"/>
<keyword evidence="6" id="KW-0552">Olfaction</keyword>
<evidence type="ECO:0000256" key="6">
    <source>
        <dbReference type="ARBA" id="ARBA00022725"/>
    </source>
</evidence>
<dbReference type="PANTHER" id="PTHR21066">
    <property type="entry name" value="ODORANT-BINDING PROTEIN 59A-RELATED"/>
    <property type="match status" value="1"/>
</dbReference>
<evidence type="ECO:0000256" key="2">
    <source>
        <dbReference type="ARBA" id="ARBA00008098"/>
    </source>
</evidence>
<reference evidence="11" key="4">
    <citation type="submission" date="2015-06" db="UniProtKB">
        <authorList>
            <consortium name="EnsemblMetazoa"/>
        </authorList>
    </citation>
    <scope>IDENTIFICATION</scope>
</reference>
<evidence type="ECO:0000256" key="8">
    <source>
        <dbReference type="SAM" id="SignalP"/>
    </source>
</evidence>
<comment type="similarity">
    <text evidence="2">Belongs to the PBP/GOBP family.</text>
</comment>
<evidence type="ECO:0000313" key="10">
    <source>
        <dbReference type="EMBL" id="ETN65785.1"/>
    </source>
</evidence>
<dbReference type="GO" id="GO:0005576">
    <property type="term" value="C:extracellular region"/>
    <property type="evidence" value="ECO:0007669"/>
    <property type="project" value="UniProtKB-SubCell"/>
</dbReference>
<dbReference type="Proteomes" id="UP000000673">
    <property type="component" value="Unassembled WGS sequence"/>
</dbReference>
<evidence type="ECO:0000313" key="12">
    <source>
        <dbReference type="Proteomes" id="UP000000673"/>
    </source>
</evidence>
<evidence type="ECO:0000256" key="5">
    <source>
        <dbReference type="ARBA" id="ARBA00022606"/>
    </source>
</evidence>
<keyword evidence="12" id="KW-1185">Reference proteome</keyword>
<dbReference type="eggNOG" id="ENOG502T840">
    <property type="taxonomic scope" value="Eukaryota"/>
</dbReference>
<dbReference type="GO" id="GO:0007608">
    <property type="term" value="P:sensory perception of smell"/>
    <property type="evidence" value="ECO:0007669"/>
    <property type="project" value="UniProtKB-KW"/>
</dbReference>
<dbReference type="EMBL" id="ADMH02000578">
    <property type="protein sequence ID" value="ETN65785.1"/>
    <property type="molecule type" value="Genomic_DNA"/>
</dbReference>
<dbReference type="OrthoDB" id="7733457at2759"/>
<reference evidence="10" key="3">
    <citation type="journal article" date="2013" name="Nucleic Acids Res.">
        <title>The genome of Anopheles darlingi, the main neotropical malaria vector.</title>
        <authorList>
            <person name="Marinotti O."/>
            <person name="Cerqueira G.C."/>
            <person name="de Almeida L.G."/>
            <person name="Ferro M.I."/>
            <person name="Loreto E.L."/>
            <person name="Zaha A."/>
            <person name="Teixeira S.M."/>
            <person name="Wespiser A.R."/>
            <person name="Almeida E Silva A."/>
            <person name="Schlindwein A.D."/>
            <person name="Pacheco A.C."/>
            <person name="Silva A.L."/>
            <person name="Graveley B.R."/>
            <person name="Walenz B.P."/>
            <person name="Lima Bde A."/>
            <person name="Ribeiro C.A."/>
            <person name="Nunes-Silva C.G."/>
            <person name="de Carvalho C.R."/>
            <person name="Soares C.M."/>
            <person name="de Menezes C.B."/>
            <person name="Matiolli C."/>
            <person name="Caffrey D."/>
            <person name="Araujo D.A."/>
            <person name="de Oliveira D.M."/>
            <person name="Golenbock D."/>
            <person name="Grisard E.C."/>
            <person name="Fantinatti-Garboggini F."/>
            <person name="de Carvalho F.M."/>
            <person name="Barcellos F.G."/>
            <person name="Prosdocimi F."/>
            <person name="May G."/>
            <person name="Azevedo Junior G.M."/>
            <person name="Guimaraes G.M."/>
            <person name="Goldman G.H."/>
            <person name="Padilha I.Q."/>
            <person name="Batista Jda S."/>
            <person name="Ferro J.A."/>
            <person name="Ribeiro J.M."/>
            <person name="Fietto J.L."/>
            <person name="Dabbas K.M."/>
            <person name="Cerdeira L."/>
            <person name="Agnez-Lima L.F."/>
            <person name="Brocchi M."/>
            <person name="de Carvalho M.O."/>
            <person name="Teixeira Mde M."/>
            <person name="Diniz Maia Mde M."/>
            <person name="Goldman M.H."/>
            <person name="Cruz Schneider M.P."/>
            <person name="Felipe M.S."/>
            <person name="Hungria M."/>
            <person name="Nicolas M.F."/>
            <person name="Pereira M."/>
            <person name="Montes M.A."/>
            <person name="Cantao M.E."/>
            <person name="Vincentz M."/>
            <person name="Rafael M.S."/>
            <person name="Silverman N."/>
            <person name="Stoco P.H."/>
            <person name="Souza R.C."/>
            <person name="Vicentini R."/>
            <person name="Gazzinelli R.T."/>
            <person name="Neves Rde O."/>
            <person name="Silva R."/>
            <person name="Astolfi-Filho S."/>
            <person name="Maciel T.E."/>
            <person name="Urmenyi T.P."/>
            <person name="Tadei W.P."/>
            <person name="Camargo E.P."/>
            <person name="de Vasconcelos A.T."/>
        </authorList>
    </citation>
    <scope>NUCLEOTIDE SEQUENCE</scope>
</reference>
<reference evidence="10 12" key="1">
    <citation type="journal article" date="2010" name="BMC Genomics">
        <title>Combination of measures distinguishes pre-miRNAs from other stem-loops in the genome of the newly sequenced Anopheles darlingi.</title>
        <authorList>
            <person name="Mendes N.D."/>
            <person name="Freitas A.T."/>
            <person name="Vasconcelos A.T."/>
            <person name="Sagot M.F."/>
        </authorList>
    </citation>
    <scope>NUCLEOTIDE SEQUENCE</scope>
</reference>
<dbReference type="FunCoup" id="W5JS87">
    <property type="interactions" value="16"/>
</dbReference>
<protein>
    <submittedName>
        <fullName evidence="10">Odorant binding protein</fullName>
    </submittedName>
</protein>
<dbReference type="Gene3D" id="1.10.238.270">
    <property type="match status" value="1"/>
</dbReference>
<reference evidence="10" key="2">
    <citation type="submission" date="2010-05" db="EMBL/GenBank/DDBJ databases">
        <authorList>
            <person name="Almeida L.G."/>
            <person name="Nicolas M.F."/>
            <person name="Souza R.C."/>
            <person name="Vasconcelos A.T.R."/>
        </authorList>
    </citation>
    <scope>NUCLEOTIDE SEQUENCE</scope>
</reference>
<dbReference type="OMA" id="CCPMPDF"/>
<dbReference type="InterPro" id="IPR054577">
    <property type="entry name" value="OBP47-like_dom"/>
</dbReference>
<dbReference type="VEuPathDB" id="VectorBase:ADAR2_010081"/>
<evidence type="ECO:0000256" key="7">
    <source>
        <dbReference type="ARBA" id="ARBA00023157"/>
    </source>
</evidence>
<dbReference type="AlphaFoldDB" id="W5JS87"/>
<feature type="chain" id="PRO_5010155899" evidence="8">
    <location>
        <begin position="25"/>
        <end position="206"/>
    </location>
</feature>
<evidence type="ECO:0000256" key="4">
    <source>
        <dbReference type="ARBA" id="ARBA00022525"/>
    </source>
</evidence>
<dbReference type="PANTHER" id="PTHR21066:SF3">
    <property type="entry name" value="IP02236P"/>
    <property type="match status" value="1"/>
</dbReference>
<sequence length="206" mass="22163">MNSFNGNSIVMVAVMLLLATVVTAAPNSCAKLDTQTDPFSCCTIPKLLDLAVVGKCFEQYPIDQPDAKGSKPASSTPQTDCMSECILNATAIYDKKGDLNDKKLNNVFLDSLPKNSPWLSVVRDAVKQCGETAAKKENEFKKAVADQKKAAGAKAGPVCNPEASFLVDCIHTTVFSNCPTTLRSTSADCDAIWKFLKNCPFSALRQ</sequence>
<comment type="subcellular location">
    <subcellularLocation>
        <location evidence="1">Secreted</location>
    </subcellularLocation>
</comment>
<dbReference type="SUPFAM" id="SSF47565">
    <property type="entry name" value="Insect pheromone/odorant-binding proteins"/>
    <property type="match status" value="1"/>
</dbReference>
<dbReference type="InterPro" id="IPR036728">
    <property type="entry name" value="PBP_GOBP_sf"/>
</dbReference>
<accession>W5JS87</accession>
<feature type="signal peptide" evidence="8">
    <location>
        <begin position="1"/>
        <end position="24"/>
    </location>
</feature>
<dbReference type="GO" id="GO:0005549">
    <property type="term" value="F:odorant binding"/>
    <property type="evidence" value="ECO:0007669"/>
    <property type="project" value="InterPro"/>
</dbReference>
<evidence type="ECO:0000313" key="11">
    <source>
        <dbReference type="EnsemblMetazoa" id="ADAC002444-PA"/>
    </source>
</evidence>
<evidence type="ECO:0000256" key="1">
    <source>
        <dbReference type="ARBA" id="ARBA00004613"/>
    </source>
</evidence>
<keyword evidence="4" id="KW-0964">Secreted</keyword>
<evidence type="ECO:0000259" key="9">
    <source>
        <dbReference type="Pfam" id="PF22651"/>
    </source>
</evidence>
<gene>
    <name evidence="10" type="ORF">AND_002444</name>
</gene>
<keyword evidence="3" id="KW-0813">Transport</keyword>
<keyword evidence="7" id="KW-1015">Disulfide bond</keyword>
<evidence type="ECO:0000256" key="3">
    <source>
        <dbReference type="ARBA" id="ARBA00022448"/>
    </source>
</evidence>
<dbReference type="InterPro" id="IPR052295">
    <property type="entry name" value="Odorant-binding_protein"/>
</dbReference>
<organism evidence="10">
    <name type="scientific">Anopheles darlingi</name>
    <name type="common">Mosquito</name>
    <dbReference type="NCBI Taxonomy" id="43151"/>
    <lineage>
        <taxon>Eukaryota</taxon>
        <taxon>Metazoa</taxon>
        <taxon>Ecdysozoa</taxon>
        <taxon>Arthropoda</taxon>
        <taxon>Hexapoda</taxon>
        <taxon>Insecta</taxon>
        <taxon>Pterygota</taxon>
        <taxon>Neoptera</taxon>
        <taxon>Endopterygota</taxon>
        <taxon>Diptera</taxon>
        <taxon>Nematocera</taxon>
        <taxon>Culicoidea</taxon>
        <taxon>Culicidae</taxon>
        <taxon>Anophelinae</taxon>
        <taxon>Anopheles</taxon>
    </lineage>
</organism>
<dbReference type="EnsemblMetazoa" id="ADAC002444-RA">
    <property type="protein sequence ID" value="ADAC002444-PA"/>
    <property type="gene ID" value="ADAC002444"/>
</dbReference>
<name>W5JS87_ANODA</name>
<keyword evidence="8" id="KW-0732">Signal</keyword>
<feature type="domain" description="OBP47-like" evidence="9">
    <location>
        <begin position="45"/>
        <end position="193"/>
    </location>
</feature>
<keyword evidence="5" id="KW-0716">Sensory transduction</keyword>
<dbReference type="VEuPathDB" id="VectorBase:ADAC002444"/>